<feature type="domain" description="C-type lectin" evidence="3">
    <location>
        <begin position="42"/>
        <end position="168"/>
    </location>
</feature>
<evidence type="ECO:0000313" key="4">
    <source>
        <dbReference type="Proteomes" id="UP001190640"/>
    </source>
</evidence>
<dbReference type="InterPro" id="IPR050111">
    <property type="entry name" value="C-type_lectin/snaclec_domain"/>
</dbReference>
<organism evidence="4 5">
    <name type="scientific">Eublepharis macularius</name>
    <name type="common">Leopard gecko</name>
    <name type="synonym">Cyrtodactylus macularius</name>
    <dbReference type="NCBI Taxonomy" id="481883"/>
    <lineage>
        <taxon>Eukaryota</taxon>
        <taxon>Metazoa</taxon>
        <taxon>Chordata</taxon>
        <taxon>Craniata</taxon>
        <taxon>Vertebrata</taxon>
        <taxon>Euteleostomi</taxon>
        <taxon>Lepidosauria</taxon>
        <taxon>Squamata</taxon>
        <taxon>Bifurcata</taxon>
        <taxon>Gekkota</taxon>
        <taxon>Eublepharidae</taxon>
        <taxon>Eublepharinae</taxon>
        <taxon>Eublepharis</taxon>
    </lineage>
</organism>
<name>A0AA97JXB0_EUBMA</name>
<evidence type="ECO:0000313" key="5">
    <source>
        <dbReference type="RefSeq" id="XP_054844811.1"/>
    </source>
</evidence>
<evidence type="ECO:0000256" key="1">
    <source>
        <dbReference type="ARBA" id="ARBA00023157"/>
    </source>
</evidence>
<dbReference type="PROSITE" id="PS50041">
    <property type="entry name" value="C_TYPE_LECTIN_2"/>
    <property type="match status" value="1"/>
</dbReference>
<keyword evidence="2" id="KW-0732">Signal</keyword>
<dbReference type="Pfam" id="PF00059">
    <property type="entry name" value="Lectin_C"/>
    <property type="match status" value="1"/>
</dbReference>
<dbReference type="SMART" id="SM00034">
    <property type="entry name" value="CLECT"/>
    <property type="match status" value="1"/>
</dbReference>
<dbReference type="SUPFAM" id="SSF56436">
    <property type="entry name" value="C-type lectin-like"/>
    <property type="match status" value="1"/>
</dbReference>
<dbReference type="PANTHER" id="PTHR22803">
    <property type="entry name" value="MANNOSE, PHOSPHOLIPASE, LECTIN RECEPTOR RELATED"/>
    <property type="match status" value="1"/>
</dbReference>
<feature type="signal peptide" evidence="2">
    <location>
        <begin position="1"/>
        <end position="23"/>
    </location>
</feature>
<dbReference type="RefSeq" id="XP_054844811.1">
    <property type="nucleotide sequence ID" value="XM_054988836.1"/>
</dbReference>
<dbReference type="Gene3D" id="3.10.100.10">
    <property type="entry name" value="Mannose-Binding Protein A, subunit A"/>
    <property type="match status" value="1"/>
</dbReference>
<evidence type="ECO:0000256" key="2">
    <source>
        <dbReference type="SAM" id="SignalP"/>
    </source>
</evidence>
<dbReference type="InterPro" id="IPR016187">
    <property type="entry name" value="CTDL_fold"/>
</dbReference>
<accession>A0AA97JXB0</accession>
<dbReference type="GeneID" id="129335942"/>
<proteinExistence type="predicted"/>
<feature type="chain" id="PRO_5041718784" evidence="2">
    <location>
        <begin position="24"/>
        <end position="173"/>
    </location>
</feature>
<gene>
    <name evidence="5" type="primary">LOC129335942</name>
</gene>
<dbReference type="KEGG" id="emc:129335942"/>
<keyword evidence="1" id="KW-1015">Disulfide bond</keyword>
<keyword evidence="4" id="KW-1185">Reference proteome</keyword>
<sequence>MGQAVYLGLCLLGCLIFNPVVEGAKNGTAAGRARCAPGALYYKQFCYIFNSYFVSWHLAEVTCQGLNTGPESHLVSILFANEGKIISSYLSKKGISDIWIGLEATRSNGYMVWEWSDVSPLSLPLWDGRTLSSAISANECVSMTNIRNTNAQKWLQRACNDTLPFLCKYRAEY</sequence>
<dbReference type="InterPro" id="IPR001304">
    <property type="entry name" value="C-type_lectin-like"/>
</dbReference>
<dbReference type="AlphaFoldDB" id="A0AA97JXB0"/>
<dbReference type="InterPro" id="IPR016186">
    <property type="entry name" value="C-type_lectin-like/link_sf"/>
</dbReference>
<dbReference type="PRINTS" id="PR01504">
    <property type="entry name" value="PNCREATITSAP"/>
</dbReference>
<dbReference type="Proteomes" id="UP001190640">
    <property type="component" value="Chromosome 9"/>
</dbReference>
<reference evidence="5" key="1">
    <citation type="submission" date="2025-08" db="UniProtKB">
        <authorList>
            <consortium name="RefSeq"/>
        </authorList>
    </citation>
    <scope>IDENTIFICATION</scope>
    <source>
        <tissue evidence="5">Blood</tissue>
    </source>
</reference>
<protein>
    <submittedName>
        <fullName evidence="5">Lithostathine-1-alpha-like</fullName>
    </submittedName>
</protein>
<evidence type="ECO:0000259" key="3">
    <source>
        <dbReference type="PROSITE" id="PS50041"/>
    </source>
</evidence>